<dbReference type="Proteomes" id="UP001249851">
    <property type="component" value="Unassembled WGS sequence"/>
</dbReference>
<reference evidence="2" key="2">
    <citation type="journal article" date="2023" name="Science">
        <title>Genomic signatures of disease resistance in endangered staghorn corals.</title>
        <authorList>
            <person name="Vollmer S.V."/>
            <person name="Selwyn J.D."/>
            <person name="Despard B.A."/>
            <person name="Roesel C.L."/>
        </authorList>
    </citation>
    <scope>NUCLEOTIDE SEQUENCE</scope>
    <source>
        <strain evidence="2">K2</strain>
    </source>
</reference>
<comment type="caution">
    <text evidence="2">The sequence shown here is derived from an EMBL/GenBank/DDBJ whole genome shotgun (WGS) entry which is preliminary data.</text>
</comment>
<evidence type="ECO:0000313" key="2">
    <source>
        <dbReference type="EMBL" id="KAK2573958.1"/>
    </source>
</evidence>
<gene>
    <name evidence="2" type="ORF">P5673_000068</name>
</gene>
<proteinExistence type="predicted"/>
<organism evidence="2 3">
    <name type="scientific">Acropora cervicornis</name>
    <name type="common">Staghorn coral</name>
    <dbReference type="NCBI Taxonomy" id="6130"/>
    <lineage>
        <taxon>Eukaryota</taxon>
        <taxon>Metazoa</taxon>
        <taxon>Cnidaria</taxon>
        <taxon>Anthozoa</taxon>
        <taxon>Hexacorallia</taxon>
        <taxon>Scleractinia</taxon>
        <taxon>Astrocoeniina</taxon>
        <taxon>Acroporidae</taxon>
        <taxon>Acropora</taxon>
    </lineage>
</organism>
<feature type="compositionally biased region" description="Low complexity" evidence="1">
    <location>
        <begin position="325"/>
        <end position="337"/>
    </location>
</feature>
<feature type="compositionally biased region" description="Basic and acidic residues" evidence="1">
    <location>
        <begin position="211"/>
        <end position="223"/>
    </location>
</feature>
<reference evidence="2" key="1">
    <citation type="journal article" date="2023" name="G3 (Bethesda)">
        <title>Whole genome assembly and annotation of the endangered Caribbean coral Acropora cervicornis.</title>
        <authorList>
            <person name="Selwyn J.D."/>
            <person name="Vollmer S.V."/>
        </authorList>
    </citation>
    <scope>NUCLEOTIDE SEQUENCE</scope>
    <source>
        <strain evidence="2">K2</strain>
    </source>
</reference>
<feature type="region of interest" description="Disordered" evidence="1">
    <location>
        <begin position="295"/>
        <end position="355"/>
    </location>
</feature>
<feature type="region of interest" description="Disordered" evidence="1">
    <location>
        <begin position="162"/>
        <end position="187"/>
    </location>
</feature>
<feature type="region of interest" description="Disordered" evidence="1">
    <location>
        <begin position="211"/>
        <end position="244"/>
    </location>
</feature>
<feature type="compositionally biased region" description="Basic and acidic residues" evidence="1">
    <location>
        <begin position="302"/>
        <end position="312"/>
    </location>
</feature>
<feature type="compositionally biased region" description="Polar residues" evidence="1">
    <location>
        <begin position="229"/>
        <end position="241"/>
    </location>
</feature>
<keyword evidence="3" id="KW-1185">Reference proteome</keyword>
<protein>
    <submittedName>
        <fullName evidence="2">Uncharacterized protein</fullName>
    </submittedName>
</protein>
<dbReference type="AlphaFoldDB" id="A0AAD9R6G1"/>
<name>A0AAD9R6G1_ACRCE</name>
<evidence type="ECO:0000256" key="1">
    <source>
        <dbReference type="SAM" id="MobiDB-lite"/>
    </source>
</evidence>
<sequence length="467" mass="52099">MGLYGEEQDDTDSAGTRLLGSGGENCLCVCRKSWEKDLLCGWTPSIEKPVSRPKPVKTLLSFSNARKPDGKVGITEYGFVFRHYEKTDRYIKQYRENHSSACVEKEAEWIPVLGVDVPDPYLLPKLTSSSDAFDRVKLIEAMSDYLKVASMRSDLQKICLTGKRPADGGEQKTAPSNSTERDNSGLPLIVAPSYSNTVSKKVTQKELVISHDDKKEKRIDNDKNGTAPALSTASSFPTVQPKQDPFHRMQEKPISTSARGRSKDENRLFHRERIRLPKFQCTDHHVKNKKVVSQDSGVEATNVEKRDVKESEFVSTSDSDDNVPRRLTSRGSLRLGSNVQSHKSMSKKTPSHVSLSKCEVYSSTIQNTGERLQKSGQPGTRRSDETAFIQIFGQQTGPPPKVANKARTKVIEKDSSSRKAKSMSNHNLPLHCLTKFGRSNFHHVLEARSYKPGERKLGATAVADFRS</sequence>
<dbReference type="EMBL" id="JARQWQ010000001">
    <property type="protein sequence ID" value="KAK2573958.1"/>
    <property type="molecule type" value="Genomic_DNA"/>
</dbReference>
<accession>A0AAD9R6G1</accession>
<evidence type="ECO:0000313" key="3">
    <source>
        <dbReference type="Proteomes" id="UP001249851"/>
    </source>
</evidence>